<gene>
    <name evidence="6" type="ORF">S03H2_41848</name>
</gene>
<name>X1J4I5_9ZZZZ</name>
<evidence type="ECO:0000256" key="2">
    <source>
        <dbReference type="ARBA" id="ARBA00022649"/>
    </source>
</evidence>
<keyword evidence="2" id="KW-1277">Toxin-antitoxin system</keyword>
<dbReference type="EMBL" id="BARU01026019">
    <property type="protein sequence ID" value="GAH73254.1"/>
    <property type="molecule type" value="Genomic_DNA"/>
</dbReference>
<dbReference type="InterPro" id="IPR008201">
    <property type="entry name" value="HepT-like"/>
</dbReference>
<keyword evidence="4" id="KW-0547">Nucleotide-binding</keyword>
<comment type="caution">
    <text evidence="6">The sequence shown here is derived from an EMBL/GenBank/DDBJ whole genome shotgun (WGS) entry which is preliminary data.</text>
</comment>
<evidence type="ECO:0000256" key="5">
    <source>
        <dbReference type="ARBA" id="ARBA00022801"/>
    </source>
</evidence>
<protein>
    <recommendedName>
        <fullName evidence="7">DUF86 domain-containing protein</fullName>
    </recommendedName>
</protein>
<dbReference type="GO" id="GO:0004540">
    <property type="term" value="F:RNA nuclease activity"/>
    <property type="evidence" value="ECO:0007669"/>
    <property type="project" value="InterPro"/>
</dbReference>
<evidence type="ECO:0008006" key="7">
    <source>
        <dbReference type="Google" id="ProtNLM"/>
    </source>
</evidence>
<evidence type="ECO:0000256" key="1">
    <source>
        <dbReference type="ARBA" id="ARBA00022553"/>
    </source>
</evidence>
<dbReference type="Pfam" id="PF01934">
    <property type="entry name" value="HepT-like"/>
    <property type="match status" value="1"/>
</dbReference>
<evidence type="ECO:0000256" key="3">
    <source>
        <dbReference type="ARBA" id="ARBA00022722"/>
    </source>
</evidence>
<organism evidence="6">
    <name type="scientific">marine sediment metagenome</name>
    <dbReference type="NCBI Taxonomy" id="412755"/>
    <lineage>
        <taxon>unclassified sequences</taxon>
        <taxon>metagenomes</taxon>
        <taxon>ecological metagenomes</taxon>
    </lineage>
</organism>
<keyword evidence="1" id="KW-0597">Phosphoprotein</keyword>
<evidence type="ECO:0000313" key="6">
    <source>
        <dbReference type="EMBL" id="GAH73254.1"/>
    </source>
</evidence>
<sequence>MKREAGDYVEDIVSAMDKAMDFVKNVSYEEFTRDDKTVFAVVRALEIIGEAAKNIPDDIRKNYPPVPWKDITGMRDKIIHEYFGVKLSIVWIAVKEEIPPLKPIFEKILKGP</sequence>
<dbReference type="PANTHER" id="PTHR34139:SF1">
    <property type="entry name" value="RNASE MJ1380-RELATED"/>
    <property type="match status" value="1"/>
</dbReference>
<reference evidence="6" key="1">
    <citation type="journal article" date="2014" name="Front. Microbiol.">
        <title>High frequency of phylogenetically diverse reductive dehalogenase-homologous genes in deep subseafloor sedimentary metagenomes.</title>
        <authorList>
            <person name="Kawai M."/>
            <person name="Futagami T."/>
            <person name="Toyoda A."/>
            <person name="Takaki Y."/>
            <person name="Nishi S."/>
            <person name="Hori S."/>
            <person name="Arai W."/>
            <person name="Tsubouchi T."/>
            <person name="Morono Y."/>
            <person name="Uchiyama I."/>
            <person name="Ito T."/>
            <person name="Fujiyama A."/>
            <person name="Inagaki F."/>
            <person name="Takami H."/>
        </authorList>
    </citation>
    <scope>NUCLEOTIDE SEQUENCE</scope>
    <source>
        <strain evidence="6">Expedition CK06-06</strain>
    </source>
</reference>
<accession>X1J4I5</accession>
<dbReference type="InterPro" id="IPR051813">
    <property type="entry name" value="HepT_RNase_toxin"/>
</dbReference>
<proteinExistence type="predicted"/>
<dbReference type="GO" id="GO:0000166">
    <property type="term" value="F:nucleotide binding"/>
    <property type="evidence" value="ECO:0007669"/>
    <property type="project" value="UniProtKB-KW"/>
</dbReference>
<keyword evidence="3" id="KW-0540">Nuclease</keyword>
<evidence type="ECO:0000256" key="4">
    <source>
        <dbReference type="ARBA" id="ARBA00022741"/>
    </source>
</evidence>
<dbReference type="GO" id="GO:0110001">
    <property type="term" value="C:toxin-antitoxin complex"/>
    <property type="evidence" value="ECO:0007669"/>
    <property type="project" value="InterPro"/>
</dbReference>
<keyword evidence="5" id="KW-0378">Hydrolase</keyword>
<dbReference type="AlphaFoldDB" id="X1J4I5"/>
<dbReference type="PANTHER" id="PTHR34139">
    <property type="entry name" value="UPF0331 PROTEIN MJ0127"/>
    <property type="match status" value="1"/>
</dbReference>
<dbReference type="GO" id="GO:0016787">
    <property type="term" value="F:hydrolase activity"/>
    <property type="evidence" value="ECO:0007669"/>
    <property type="project" value="UniProtKB-KW"/>
</dbReference>